<evidence type="ECO:0000256" key="1">
    <source>
        <dbReference type="SAM" id="MobiDB-lite"/>
    </source>
</evidence>
<dbReference type="EMBL" id="CATNWA010020920">
    <property type="protein sequence ID" value="CAI9620420.1"/>
    <property type="molecule type" value="Genomic_DNA"/>
</dbReference>
<gene>
    <name evidence="2" type="ORF">SPARVUS_LOCUS15983744</name>
</gene>
<accession>A0ABN9HFA3</accession>
<proteinExistence type="predicted"/>
<protein>
    <submittedName>
        <fullName evidence="2">Uncharacterized protein</fullName>
    </submittedName>
</protein>
<evidence type="ECO:0000313" key="2">
    <source>
        <dbReference type="EMBL" id="CAI9620420.1"/>
    </source>
</evidence>
<sequence>MTGKLHPGHHHIRIGQKHQRGSRVILR</sequence>
<reference evidence="2" key="1">
    <citation type="submission" date="2023-05" db="EMBL/GenBank/DDBJ databases">
        <authorList>
            <person name="Stuckert A."/>
        </authorList>
    </citation>
    <scope>NUCLEOTIDE SEQUENCE</scope>
</reference>
<evidence type="ECO:0000313" key="3">
    <source>
        <dbReference type="Proteomes" id="UP001162483"/>
    </source>
</evidence>
<keyword evidence="3" id="KW-1185">Reference proteome</keyword>
<organism evidence="2 3">
    <name type="scientific">Staurois parvus</name>
    <dbReference type="NCBI Taxonomy" id="386267"/>
    <lineage>
        <taxon>Eukaryota</taxon>
        <taxon>Metazoa</taxon>
        <taxon>Chordata</taxon>
        <taxon>Craniata</taxon>
        <taxon>Vertebrata</taxon>
        <taxon>Euteleostomi</taxon>
        <taxon>Amphibia</taxon>
        <taxon>Batrachia</taxon>
        <taxon>Anura</taxon>
        <taxon>Neobatrachia</taxon>
        <taxon>Ranoidea</taxon>
        <taxon>Ranidae</taxon>
        <taxon>Staurois</taxon>
    </lineage>
</organism>
<name>A0ABN9HFA3_9NEOB</name>
<dbReference type="Proteomes" id="UP001162483">
    <property type="component" value="Unassembled WGS sequence"/>
</dbReference>
<comment type="caution">
    <text evidence="2">The sequence shown here is derived from an EMBL/GenBank/DDBJ whole genome shotgun (WGS) entry which is preliminary data.</text>
</comment>
<feature type="region of interest" description="Disordered" evidence="1">
    <location>
        <begin position="1"/>
        <end position="27"/>
    </location>
</feature>